<dbReference type="InterPro" id="IPR050767">
    <property type="entry name" value="Sel1_AlgK"/>
</dbReference>
<name>A0ABV5UB21_9PSEU</name>
<dbReference type="Gene3D" id="1.25.40.10">
    <property type="entry name" value="Tetratricopeptide repeat domain"/>
    <property type="match status" value="3"/>
</dbReference>
<feature type="compositionally biased region" description="Basic residues" evidence="1">
    <location>
        <begin position="695"/>
        <end position="708"/>
    </location>
</feature>
<protein>
    <submittedName>
        <fullName evidence="2">Tetratricopeptide repeat protein</fullName>
    </submittedName>
</protein>
<evidence type="ECO:0000313" key="2">
    <source>
        <dbReference type="EMBL" id="MFB9688329.1"/>
    </source>
</evidence>
<reference evidence="2 3" key="1">
    <citation type="submission" date="2024-09" db="EMBL/GenBank/DDBJ databases">
        <authorList>
            <person name="Sun Q."/>
            <person name="Mori K."/>
        </authorList>
    </citation>
    <scope>NUCLEOTIDE SEQUENCE [LARGE SCALE GENOMIC DNA]</scope>
    <source>
        <strain evidence="2 3">JCM 13852</strain>
    </source>
</reference>
<feature type="region of interest" description="Disordered" evidence="1">
    <location>
        <begin position="686"/>
        <end position="708"/>
    </location>
</feature>
<proteinExistence type="predicted"/>
<evidence type="ECO:0000313" key="3">
    <source>
        <dbReference type="Proteomes" id="UP001589535"/>
    </source>
</evidence>
<dbReference type="PANTHER" id="PTHR11102:SF160">
    <property type="entry name" value="ERAD-ASSOCIATED E3 UBIQUITIN-PROTEIN LIGASE COMPONENT HRD3"/>
    <property type="match status" value="1"/>
</dbReference>
<dbReference type="Proteomes" id="UP001589535">
    <property type="component" value="Unassembled WGS sequence"/>
</dbReference>
<dbReference type="InterPro" id="IPR006597">
    <property type="entry name" value="Sel1-like"/>
</dbReference>
<dbReference type="InterPro" id="IPR011990">
    <property type="entry name" value="TPR-like_helical_dom_sf"/>
</dbReference>
<dbReference type="SMART" id="SM00028">
    <property type="entry name" value="TPR"/>
    <property type="match status" value="7"/>
</dbReference>
<organism evidence="2 3">
    <name type="scientific">Amycolatopsis plumensis</name>
    <dbReference type="NCBI Taxonomy" id="236508"/>
    <lineage>
        <taxon>Bacteria</taxon>
        <taxon>Bacillati</taxon>
        <taxon>Actinomycetota</taxon>
        <taxon>Actinomycetes</taxon>
        <taxon>Pseudonocardiales</taxon>
        <taxon>Pseudonocardiaceae</taxon>
        <taxon>Amycolatopsis</taxon>
    </lineage>
</organism>
<dbReference type="EMBL" id="JBHMBK010000025">
    <property type="protein sequence ID" value="MFB9688329.1"/>
    <property type="molecule type" value="Genomic_DNA"/>
</dbReference>
<keyword evidence="3" id="KW-1185">Reference proteome</keyword>
<dbReference type="InterPro" id="IPR019734">
    <property type="entry name" value="TPR_rpt"/>
</dbReference>
<sequence length="708" mass="79048">MVWLDDLEEYLGPAGLTSSAVAYLKRAGVAIVATIRGEQYRKFVYSPLSHAHEDLDLRSDFQRILDLSQSVLVPRRWSDTELARAAQSNDSRVIEAVKHSDSFGVAEYLAAGPRLLEEWMVAWGAEMNPRGASLIAVAVDFARAGISESIPRSLLVDLHGLYLENAGGALLRPEGIDQAFSWSTRRRSGVASPLISVNEGRSYRAFDYLVDSWMRDDSNKPIPQEVWEKSVELAQITQDLTGVAYAARRHSAVDIEAKSWSLLAKSGNPLGAMQLGHLYTHIKERESAYKWYEKAAELGNPDGFTYIGIAHENLHDTSGAEDFYRRAADAGDAHGMNHLALLLRKKGKVNESEHWYRTAVITKSDGEYPLDASINLAQLLAETDRLDEAEAIYRQAAESGKDEALSELGYLLARSGRKTEARRLWLEAVEKGIASAAANLALDAEVENNYSAAETWWNKAIDLGFEPAVMRLAIMLDTSDKSRHNEAENLFKRAIELEIEGASYSYAVFFFRQNRYEEAVQWARKSAELKEEHSPRLLASILEQIPDSKGEAISWWEQAAKDGDRDAQAQLGELLSETENYEDAVEWLTLAAESGDIPSMCTLGWVHYRLGNYTESDRLFRAASDAGHAHAACNHGSSLLYRGDIDAALERYKAAYFAGHTHVAEDIEKICRSTGRGREAAEWLRRSKTGFSRPAVKKSQKKRGRKKR</sequence>
<accession>A0ABV5UB21</accession>
<dbReference type="SUPFAM" id="SSF81901">
    <property type="entry name" value="HCP-like"/>
    <property type="match status" value="3"/>
</dbReference>
<dbReference type="SMART" id="SM00671">
    <property type="entry name" value="SEL1"/>
    <property type="match status" value="8"/>
</dbReference>
<dbReference type="Pfam" id="PF13432">
    <property type="entry name" value="TPR_16"/>
    <property type="match status" value="2"/>
</dbReference>
<gene>
    <name evidence="2" type="ORF">ACFFTO_29480</name>
</gene>
<dbReference type="PANTHER" id="PTHR11102">
    <property type="entry name" value="SEL-1-LIKE PROTEIN"/>
    <property type="match status" value="1"/>
</dbReference>
<dbReference type="Pfam" id="PF08238">
    <property type="entry name" value="Sel1"/>
    <property type="match status" value="5"/>
</dbReference>
<evidence type="ECO:0000256" key="1">
    <source>
        <dbReference type="SAM" id="MobiDB-lite"/>
    </source>
</evidence>
<comment type="caution">
    <text evidence="2">The sequence shown here is derived from an EMBL/GenBank/DDBJ whole genome shotgun (WGS) entry which is preliminary data.</text>
</comment>